<dbReference type="HOGENOM" id="CLU_040465_0_0_0"/>
<evidence type="ECO:0000313" key="3">
    <source>
        <dbReference type="Proteomes" id="UP000027982"/>
    </source>
</evidence>
<dbReference type="PANTHER" id="PTHR42966">
    <property type="entry name" value="N-ACETYLNEURAMINATE SYNTHASE"/>
    <property type="match status" value="1"/>
</dbReference>
<dbReference type="NCBIfam" id="TIGR03569">
    <property type="entry name" value="NeuB_NnaB"/>
    <property type="match status" value="1"/>
</dbReference>
<dbReference type="InterPro" id="IPR020007">
    <property type="entry name" value="NeuB/NeuA"/>
</dbReference>
<dbReference type="InterPro" id="IPR051690">
    <property type="entry name" value="PseI-like"/>
</dbReference>
<evidence type="ECO:0000313" key="2">
    <source>
        <dbReference type="EMBL" id="AIE86637.1"/>
    </source>
</evidence>
<dbReference type="SUPFAM" id="SSF51569">
    <property type="entry name" value="Aldolase"/>
    <property type="match status" value="1"/>
</dbReference>
<dbReference type="PANTHER" id="PTHR42966:SF1">
    <property type="entry name" value="SIALIC ACID SYNTHASE"/>
    <property type="match status" value="1"/>
</dbReference>
<protein>
    <submittedName>
        <fullName evidence="2">NeuB family protein</fullName>
    </submittedName>
</protein>
<dbReference type="RefSeq" id="WP_025229417.1">
    <property type="nucleotide sequence ID" value="NZ_CP007139.1"/>
</dbReference>
<gene>
    <name evidence="2" type="ORF">OP10G_3269</name>
</gene>
<feature type="domain" description="AFP-like" evidence="1">
    <location>
        <begin position="286"/>
        <end position="341"/>
    </location>
</feature>
<dbReference type="GO" id="GO:0016051">
    <property type="term" value="P:carbohydrate biosynthetic process"/>
    <property type="evidence" value="ECO:0007669"/>
    <property type="project" value="InterPro"/>
</dbReference>
<sequence>MATDWLPSHCLFIAEAGVNHNGDLALAVELIDAAKAAGADAVKFQSFKTDQLVTRSAAKADYQKRSTDAEESQFEMVRRLELSEEAHEQLIQRCKDVGIQFMSTPFDEESAAMLARLGVPCYKLPSGEVTNLPFLRHVAGYGVPIILSTGMSTLAEVDQAVQAILETGNDRLALLHCVSNYPADPADVNLRAMHTMDTAFGLPVGYSDHTTGFEVTLAAVALGARIIEKHFTLDRNLPGPDHKASLEPDEIAAAVRGVRVVESALGTGRKVPAASEANTASVARRSLVAARDLPAGTRLSEADIAILRPGTGLPPAMLPHLVGMTLSHPVSAGDLFRLDAI</sequence>
<dbReference type="CDD" id="cd11615">
    <property type="entry name" value="SAF_NeuB_like"/>
    <property type="match status" value="1"/>
</dbReference>
<name>A0A068NTH2_FIMGI</name>
<dbReference type="eggNOG" id="COG2089">
    <property type="taxonomic scope" value="Bacteria"/>
</dbReference>
<reference evidence="2 3" key="1">
    <citation type="journal article" date="2014" name="PLoS ONE">
        <title>The first complete genome sequence of the class fimbriimonadia in the phylum armatimonadetes.</title>
        <authorList>
            <person name="Hu Z.Y."/>
            <person name="Wang Y.Z."/>
            <person name="Im W.T."/>
            <person name="Wang S.Y."/>
            <person name="Zhao G.P."/>
            <person name="Zheng H.J."/>
            <person name="Quan Z.X."/>
        </authorList>
    </citation>
    <scope>NUCLEOTIDE SEQUENCE [LARGE SCALE GENOMIC DNA]</scope>
    <source>
        <strain evidence="2">Gsoil 348</strain>
    </source>
</reference>
<accession>A0A068NTH2</accession>
<dbReference type="Pfam" id="PF03102">
    <property type="entry name" value="NeuB"/>
    <property type="match status" value="1"/>
</dbReference>
<dbReference type="InterPro" id="IPR057736">
    <property type="entry name" value="SAF_PseI/NeuA/NeuB"/>
</dbReference>
<dbReference type="InterPro" id="IPR013785">
    <property type="entry name" value="Aldolase_TIM"/>
</dbReference>
<dbReference type="InterPro" id="IPR036732">
    <property type="entry name" value="AFP_Neu5c_C_sf"/>
</dbReference>
<dbReference type="PROSITE" id="PS50844">
    <property type="entry name" value="AFP_LIKE"/>
    <property type="match status" value="1"/>
</dbReference>
<dbReference type="InterPro" id="IPR013974">
    <property type="entry name" value="SAF"/>
</dbReference>
<dbReference type="SMART" id="SM00858">
    <property type="entry name" value="SAF"/>
    <property type="match status" value="1"/>
</dbReference>
<dbReference type="Gene3D" id="3.20.20.70">
    <property type="entry name" value="Aldolase class I"/>
    <property type="match status" value="1"/>
</dbReference>
<proteinExistence type="predicted"/>
<dbReference type="InterPro" id="IPR013132">
    <property type="entry name" value="PseI/NeuA/B-like_N"/>
</dbReference>
<keyword evidence="3" id="KW-1185">Reference proteome</keyword>
<dbReference type="AlphaFoldDB" id="A0A068NTH2"/>
<dbReference type="Gene3D" id="3.90.1210.10">
    <property type="entry name" value="Antifreeze-like/N-acetylneuraminic acid synthase C-terminal domain"/>
    <property type="match status" value="1"/>
</dbReference>
<dbReference type="EMBL" id="CP007139">
    <property type="protein sequence ID" value="AIE86637.1"/>
    <property type="molecule type" value="Genomic_DNA"/>
</dbReference>
<dbReference type="STRING" id="661478.OP10G_3269"/>
<dbReference type="KEGG" id="fgi:OP10G_3269"/>
<dbReference type="Proteomes" id="UP000027982">
    <property type="component" value="Chromosome"/>
</dbReference>
<dbReference type="GO" id="GO:0047444">
    <property type="term" value="F:N-acylneuraminate-9-phosphate synthase activity"/>
    <property type="evidence" value="ECO:0007669"/>
    <property type="project" value="TreeGrafter"/>
</dbReference>
<organism evidence="2 3">
    <name type="scientific">Fimbriimonas ginsengisoli Gsoil 348</name>
    <dbReference type="NCBI Taxonomy" id="661478"/>
    <lineage>
        <taxon>Bacteria</taxon>
        <taxon>Bacillati</taxon>
        <taxon>Armatimonadota</taxon>
        <taxon>Fimbriimonadia</taxon>
        <taxon>Fimbriimonadales</taxon>
        <taxon>Fimbriimonadaceae</taxon>
        <taxon>Fimbriimonas</taxon>
    </lineage>
</organism>
<dbReference type="InterPro" id="IPR006190">
    <property type="entry name" value="SAF_AFP_Neu5Ac"/>
</dbReference>
<dbReference type="Pfam" id="PF08666">
    <property type="entry name" value="SAF"/>
    <property type="match status" value="1"/>
</dbReference>
<evidence type="ECO:0000259" key="1">
    <source>
        <dbReference type="PROSITE" id="PS50844"/>
    </source>
</evidence>
<dbReference type="SUPFAM" id="SSF51269">
    <property type="entry name" value="AFP III-like domain"/>
    <property type="match status" value="1"/>
</dbReference>
<dbReference type="OrthoDB" id="9814210at2"/>